<dbReference type="GO" id="GO:1990189">
    <property type="term" value="F:protein N-terminal-serine acetyltransferase activity"/>
    <property type="evidence" value="ECO:0007669"/>
    <property type="project" value="TreeGrafter"/>
</dbReference>
<dbReference type="eggNOG" id="COG1670">
    <property type="taxonomic scope" value="Bacteria"/>
</dbReference>
<organism evidence="2 3">
    <name type="scientific">Frankia alni (strain DSM 45986 / CECT 9034 / ACN14a)</name>
    <dbReference type="NCBI Taxonomy" id="326424"/>
    <lineage>
        <taxon>Bacteria</taxon>
        <taxon>Bacillati</taxon>
        <taxon>Actinomycetota</taxon>
        <taxon>Actinomycetes</taxon>
        <taxon>Frankiales</taxon>
        <taxon>Frankiaceae</taxon>
        <taxon>Frankia</taxon>
    </lineage>
</organism>
<keyword evidence="3" id="KW-1185">Reference proteome</keyword>
<dbReference type="GO" id="GO:0005737">
    <property type="term" value="C:cytoplasm"/>
    <property type="evidence" value="ECO:0007669"/>
    <property type="project" value="TreeGrafter"/>
</dbReference>
<evidence type="ECO:0000259" key="1">
    <source>
        <dbReference type="PROSITE" id="PS51186"/>
    </source>
</evidence>
<evidence type="ECO:0000313" key="2">
    <source>
        <dbReference type="EMBL" id="CAJ59966.1"/>
    </source>
</evidence>
<feature type="domain" description="N-acetyltransferase" evidence="1">
    <location>
        <begin position="14"/>
        <end position="175"/>
    </location>
</feature>
<dbReference type="EMBL" id="CT573213">
    <property type="protein sequence ID" value="CAJ59966.1"/>
    <property type="molecule type" value="Genomic_DNA"/>
</dbReference>
<dbReference type="Pfam" id="PF13302">
    <property type="entry name" value="Acetyltransf_3"/>
    <property type="match status" value="1"/>
</dbReference>
<dbReference type="Proteomes" id="UP000000657">
    <property type="component" value="Chromosome"/>
</dbReference>
<gene>
    <name evidence="2" type="ordered locus">FRAAL1305</name>
</gene>
<dbReference type="OrthoDB" id="9814648at2"/>
<dbReference type="InterPro" id="IPR016181">
    <property type="entry name" value="Acyl_CoA_acyltransferase"/>
</dbReference>
<dbReference type="Gene3D" id="3.40.630.30">
    <property type="match status" value="1"/>
</dbReference>
<dbReference type="GO" id="GO:0008999">
    <property type="term" value="F:protein-N-terminal-alanine acetyltransferase activity"/>
    <property type="evidence" value="ECO:0007669"/>
    <property type="project" value="TreeGrafter"/>
</dbReference>
<name>Q0RR56_FRAAA</name>
<dbReference type="SUPFAM" id="SSF55729">
    <property type="entry name" value="Acyl-CoA N-acyltransferases (Nat)"/>
    <property type="match status" value="1"/>
</dbReference>
<sequence>MPSLEPAEITAGRLHLRPWRPYDIDAVYEACQDPEIGRWTRVPTPYGHQHAEDFVARQAPAAWANGTGASFAVVDATTEQLLASVALVDITEQGDAELGYWCAAPARGQGVTSQAVATVTRWGFGALGLDRIGWRALVGNTASLRVAEKCGFTLEGTLRHAVVSADGRRLDCWVGSRLADDPPPPDDPRR</sequence>
<dbReference type="PANTHER" id="PTHR43441:SF10">
    <property type="entry name" value="ACETYLTRANSFERASE"/>
    <property type="match status" value="1"/>
</dbReference>
<dbReference type="AlphaFoldDB" id="Q0RR56"/>
<dbReference type="PANTHER" id="PTHR43441">
    <property type="entry name" value="RIBOSOMAL-PROTEIN-SERINE ACETYLTRANSFERASE"/>
    <property type="match status" value="1"/>
</dbReference>
<dbReference type="InterPro" id="IPR051908">
    <property type="entry name" value="Ribosomal_N-acetyltransferase"/>
</dbReference>
<reference evidence="2 3" key="1">
    <citation type="journal article" date="2007" name="Genome Res.">
        <title>Genome characteristics of facultatively symbiotic Frankia sp. strains reflect host range and host plant biogeography.</title>
        <authorList>
            <person name="Normand P."/>
            <person name="Lapierre P."/>
            <person name="Tisa L.S."/>
            <person name="Gogarten J.P."/>
            <person name="Alloisio N."/>
            <person name="Bagnarol E."/>
            <person name="Bassi C.A."/>
            <person name="Berry A.M."/>
            <person name="Bickhart D.M."/>
            <person name="Choisne N."/>
            <person name="Couloux A."/>
            <person name="Cournoyer B."/>
            <person name="Cruveiller S."/>
            <person name="Daubin V."/>
            <person name="Demange N."/>
            <person name="Francino M.P."/>
            <person name="Goltsman E."/>
            <person name="Huang Y."/>
            <person name="Kopp O.R."/>
            <person name="Labarre L."/>
            <person name="Lapidus A."/>
            <person name="Lavire C."/>
            <person name="Marechal J."/>
            <person name="Martinez M."/>
            <person name="Mastronunzio J.E."/>
            <person name="Mullin B.C."/>
            <person name="Niemann J."/>
            <person name="Pujic P."/>
            <person name="Rawnsley T."/>
            <person name="Rouy Z."/>
            <person name="Schenowitz C."/>
            <person name="Sellstedt A."/>
            <person name="Tavares F."/>
            <person name="Tomkins J.P."/>
            <person name="Vallenet D."/>
            <person name="Valverde C."/>
            <person name="Wall L.G."/>
            <person name="Wang Y."/>
            <person name="Medigue C."/>
            <person name="Benson D.R."/>
        </authorList>
    </citation>
    <scope>NUCLEOTIDE SEQUENCE [LARGE SCALE GENOMIC DNA]</scope>
    <source>
        <strain evidence="3">DSM 45986 / CECT 9034 / ACN14a</strain>
    </source>
</reference>
<dbReference type="InterPro" id="IPR000182">
    <property type="entry name" value="GNAT_dom"/>
</dbReference>
<dbReference type="KEGG" id="fal:FRAAL1305"/>
<evidence type="ECO:0000313" key="3">
    <source>
        <dbReference type="Proteomes" id="UP000000657"/>
    </source>
</evidence>
<accession>Q0RR56</accession>
<dbReference type="STRING" id="326424.FRAAL1305"/>
<dbReference type="PROSITE" id="PS51186">
    <property type="entry name" value="GNAT"/>
    <property type="match status" value="1"/>
</dbReference>
<protein>
    <submittedName>
        <fullName evidence="2">Acetyltransferase</fullName>
    </submittedName>
</protein>
<dbReference type="RefSeq" id="WP_011602503.1">
    <property type="nucleotide sequence ID" value="NC_008278.1"/>
</dbReference>
<proteinExistence type="predicted"/>
<dbReference type="HOGENOM" id="CLU_013985_3_4_11"/>